<evidence type="ECO:0000313" key="3">
    <source>
        <dbReference type="EMBL" id="MBK1836981.1"/>
    </source>
</evidence>
<dbReference type="Gene3D" id="3.10.380.10">
    <property type="entry name" value="Colicin E3-like ribonuclease domain"/>
    <property type="match status" value="1"/>
</dbReference>
<feature type="region of interest" description="Disordered" evidence="1">
    <location>
        <begin position="38"/>
        <end position="64"/>
    </location>
</feature>
<protein>
    <recommendedName>
        <fullName evidence="2">Colicin E3-like ribonuclease domain-containing protein</fullName>
    </recommendedName>
</protein>
<comment type="caution">
    <text evidence="3">The sequence shown here is derived from an EMBL/GenBank/DDBJ whole genome shotgun (WGS) entry which is preliminary data.</text>
</comment>
<dbReference type="InterPro" id="IPR036725">
    <property type="entry name" value="ColE3_ribonuclease_sf"/>
</dbReference>
<proteinExistence type="predicted"/>
<dbReference type="SUPFAM" id="SSF63840">
    <property type="entry name" value="Ribonuclease domain of colicin E3"/>
    <property type="match status" value="1"/>
</dbReference>
<accession>A0ABS1F0P4</accession>
<sequence>MPKTPRSGGGLRMRWKDRHGTIYEWDYQHGVVELYDSQGHHLGEFDPQTGRQTGPAKPNRRVEP</sequence>
<feature type="domain" description="Colicin E3-like ribonuclease" evidence="2">
    <location>
        <begin position="2"/>
        <end position="63"/>
    </location>
</feature>
<gene>
    <name evidence="3" type="ORF">JHL17_06110</name>
</gene>
<evidence type="ECO:0000313" key="4">
    <source>
        <dbReference type="Proteomes" id="UP000652760"/>
    </source>
</evidence>
<evidence type="ECO:0000256" key="1">
    <source>
        <dbReference type="SAM" id="MobiDB-lite"/>
    </source>
</evidence>
<dbReference type="EMBL" id="JAENHM010000021">
    <property type="protein sequence ID" value="MBK1836981.1"/>
    <property type="molecule type" value="Genomic_DNA"/>
</dbReference>
<reference evidence="4" key="1">
    <citation type="submission" date="2021-01" db="EMBL/GenBank/DDBJ databases">
        <title>Genome public.</title>
        <authorList>
            <person name="Liu C."/>
            <person name="Sun Q."/>
        </authorList>
    </citation>
    <scope>NUCLEOTIDE SEQUENCE [LARGE SCALE GENOMIC DNA]</scope>
    <source>
        <strain evidence="4">YIM B02556</strain>
    </source>
</reference>
<dbReference type="Proteomes" id="UP000652760">
    <property type="component" value="Unassembled WGS sequence"/>
</dbReference>
<organism evidence="3 4">
    <name type="scientific">Azospirillum endophyticum</name>
    <dbReference type="NCBI Taxonomy" id="2800326"/>
    <lineage>
        <taxon>Bacteria</taxon>
        <taxon>Pseudomonadati</taxon>
        <taxon>Pseudomonadota</taxon>
        <taxon>Alphaproteobacteria</taxon>
        <taxon>Rhodospirillales</taxon>
        <taxon>Azospirillaceae</taxon>
        <taxon>Azospirillum</taxon>
    </lineage>
</organism>
<dbReference type="InterPro" id="IPR009105">
    <property type="entry name" value="Colicin_E3_ribonuclease"/>
</dbReference>
<dbReference type="Pfam" id="PF09000">
    <property type="entry name" value="Cytotoxic"/>
    <property type="match status" value="1"/>
</dbReference>
<name>A0ABS1F0P4_9PROT</name>
<evidence type="ECO:0000259" key="2">
    <source>
        <dbReference type="Pfam" id="PF09000"/>
    </source>
</evidence>
<keyword evidence="4" id="KW-1185">Reference proteome</keyword>